<evidence type="ECO:0000313" key="2">
    <source>
        <dbReference type="EMBL" id="BAQ68255.1"/>
    </source>
</evidence>
<dbReference type="EMBL" id="AP014800">
    <property type="protein sequence ID" value="BAQ68255.1"/>
    <property type="molecule type" value="Genomic_DNA"/>
</dbReference>
<gene>
    <name evidence="2" type="ORF">NHU_01090</name>
</gene>
<protein>
    <submittedName>
        <fullName evidence="2">Uncharacterized protein</fullName>
    </submittedName>
</protein>
<organism evidence="2 3">
    <name type="scientific">Rhodovulum sulfidophilum</name>
    <name type="common">Rhodobacter sulfidophilus</name>
    <dbReference type="NCBI Taxonomy" id="35806"/>
    <lineage>
        <taxon>Bacteria</taxon>
        <taxon>Pseudomonadati</taxon>
        <taxon>Pseudomonadota</taxon>
        <taxon>Alphaproteobacteria</taxon>
        <taxon>Rhodobacterales</taxon>
        <taxon>Paracoccaceae</taxon>
        <taxon>Rhodovulum</taxon>
    </lineage>
</organism>
<keyword evidence="1" id="KW-1133">Transmembrane helix</keyword>
<proteinExistence type="predicted"/>
<dbReference type="eggNOG" id="ENOG5032YDV">
    <property type="taxonomic scope" value="Bacteria"/>
</dbReference>
<keyword evidence="1" id="KW-0812">Transmembrane</keyword>
<dbReference type="PATRIC" id="fig|35806.4.peg.1117"/>
<dbReference type="KEGG" id="rsu:NHU_01090"/>
<evidence type="ECO:0000256" key="1">
    <source>
        <dbReference type="SAM" id="Phobius"/>
    </source>
</evidence>
<evidence type="ECO:0000313" key="3">
    <source>
        <dbReference type="Proteomes" id="UP000064912"/>
    </source>
</evidence>
<feature type="transmembrane region" description="Helical" evidence="1">
    <location>
        <begin position="12"/>
        <end position="29"/>
    </location>
</feature>
<dbReference type="Proteomes" id="UP000064912">
    <property type="component" value="Chromosome"/>
</dbReference>
<accession>A0A0D6B070</accession>
<sequence>MPKLVTLYIRQATMGFALSGVFVGLLMYFDVANLWHLVTNVSGGWLAAALLFLFNGIVFGGVQFGIAVMAMARDDDPDSGRRGPEPVRGLADVLVPIPVPVKDERRMRR</sequence>
<dbReference type="AlphaFoldDB" id="A0A0D6B070"/>
<feature type="transmembrane region" description="Helical" evidence="1">
    <location>
        <begin position="49"/>
        <end position="72"/>
    </location>
</feature>
<reference evidence="2 3" key="1">
    <citation type="submission" date="2015-02" db="EMBL/GenBank/DDBJ databases">
        <title>Genome sequene of Rhodovulum sulfidophilum DSM 2351.</title>
        <authorList>
            <person name="Nagao N."/>
        </authorList>
    </citation>
    <scope>NUCLEOTIDE SEQUENCE [LARGE SCALE GENOMIC DNA]</scope>
    <source>
        <strain evidence="2 3">DSM 2351</strain>
    </source>
</reference>
<keyword evidence="1" id="KW-0472">Membrane</keyword>
<name>A0A0D6B070_RHOSU</name>